<dbReference type="PANTHER" id="PTHR10856:SF20">
    <property type="entry name" value="CORONIN-7"/>
    <property type="match status" value="1"/>
</dbReference>
<organism evidence="2 3">
    <name type="scientific">Macrostomum lignano</name>
    <dbReference type="NCBI Taxonomy" id="282301"/>
    <lineage>
        <taxon>Eukaryota</taxon>
        <taxon>Metazoa</taxon>
        <taxon>Spiralia</taxon>
        <taxon>Lophotrochozoa</taxon>
        <taxon>Platyhelminthes</taxon>
        <taxon>Rhabditophora</taxon>
        <taxon>Macrostomorpha</taxon>
        <taxon>Macrostomida</taxon>
        <taxon>Macrostomidae</taxon>
        <taxon>Macrostomum</taxon>
    </lineage>
</organism>
<dbReference type="Pfam" id="PF16300">
    <property type="entry name" value="WD40_4"/>
    <property type="match status" value="1"/>
</dbReference>
<accession>A0A1I8HKM3</accession>
<dbReference type="PANTHER" id="PTHR10856">
    <property type="entry name" value="CORONIN"/>
    <property type="match status" value="1"/>
</dbReference>
<dbReference type="AlphaFoldDB" id="A0A1I8HKM3"/>
<dbReference type="WBParaSite" id="maker-uti_cns_0006747-snap-gene-0.2-mRNA-1">
    <property type="protein sequence ID" value="maker-uti_cns_0006747-snap-gene-0.2-mRNA-1"/>
    <property type="gene ID" value="maker-uti_cns_0006747-snap-gene-0.2"/>
</dbReference>
<dbReference type="InterPro" id="IPR015505">
    <property type="entry name" value="Coronin"/>
</dbReference>
<evidence type="ECO:0000313" key="3">
    <source>
        <dbReference type="WBParaSite" id="maker-uti_cns_0006747-snap-gene-0.2-mRNA-1"/>
    </source>
</evidence>
<reference evidence="3" key="1">
    <citation type="submission" date="2016-11" db="UniProtKB">
        <authorList>
            <consortium name="WormBaseParasite"/>
        </authorList>
    </citation>
    <scope>IDENTIFICATION</scope>
</reference>
<proteinExistence type="predicted"/>
<dbReference type="SMART" id="SM01167">
    <property type="entry name" value="DUF1900"/>
    <property type="match status" value="1"/>
</dbReference>
<dbReference type="Proteomes" id="UP000095280">
    <property type="component" value="Unplaced"/>
</dbReference>
<keyword evidence="2" id="KW-1185">Reference proteome</keyword>
<evidence type="ECO:0000256" key="1">
    <source>
        <dbReference type="SAM" id="MobiDB-lite"/>
    </source>
</evidence>
<protein>
    <submittedName>
        <fullName evidence="3">Mcl1_mid domain-containing protein</fullName>
    </submittedName>
</protein>
<sequence>AAGNCCSLAETDDCTRCPATLALVVWSSSNVVAGLKQPLRAGRLASVLGGRAALVSGFAASNAAARRLALVRLDGLGDGDSEGEPWKQVGECADFTDGGTACPLPLSLSADLLVGFARGDLVTYWSRGDRTLAHLTVGWDCGVAPLLGSEHRDSRVLVAAAWLTKRTVDAASVEVARGFRLTAEGTLETVSVAVPRVIDQLFQDDLLGRCSVTWQPSLSAANWLSGSDPSPLLWPSVSLQPEGMPSVTQVASDPQLQLQFSQKQQPAKQQKQQQQAAKVRQVDALDLEQQQQQKETELVTAMLATVQADAGPLPQDLMEGADSDEWSDD</sequence>
<evidence type="ECO:0000313" key="2">
    <source>
        <dbReference type="Proteomes" id="UP000095280"/>
    </source>
</evidence>
<name>A0A1I8HKM3_9PLAT</name>
<feature type="compositionally biased region" description="Acidic residues" evidence="1">
    <location>
        <begin position="319"/>
        <end position="329"/>
    </location>
</feature>
<feature type="region of interest" description="Disordered" evidence="1">
    <location>
        <begin position="307"/>
        <end position="329"/>
    </location>
</feature>